<dbReference type="GO" id="GO:0005634">
    <property type="term" value="C:nucleus"/>
    <property type="evidence" value="ECO:0007669"/>
    <property type="project" value="UniProtKB-SubCell"/>
</dbReference>
<dbReference type="EMBL" id="KL648688">
    <property type="protein sequence ID" value="KEY65729.1"/>
    <property type="molecule type" value="Genomic_DNA"/>
</dbReference>
<keyword evidence="7" id="KW-1185">Reference proteome</keyword>
<comment type="subcellular location">
    <subcellularLocation>
        <location evidence="1">Nucleus</location>
    </subcellularLocation>
</comment>
<evidence type="ECO:0008006" key="8">
    <source>
        <dbReference type="Google" id="ProtNLM"/>
    </source>
</evidence>
<dbReference type="CDD" id="cd21789">
    <property type="entry name" value="Rad21_Rec8_M_SpRec8p-like"/>
    <property type="match status" value="1"/>
</dbReference>
<dbReference type="Proteomes" id="UP000028045">
    <property type="component" value="Unassembled WGS sequence"/>
</dbReference>
<feature type="region of interest" description="Disordered" evidence="3">
    <location>
        <begin position="424"/>
        <end position="485"/>
    </location>
</feature>
<dbReference type="PANTHER" id="PTHR12585:SF70">
    <property type="entry name" value="RAD21_REC8 N TERMINAL DOMAIN PROTEIN (AFU_ORTHOLOGUE AFUA_6G02900)"/>
    <property type="match status" value="1"/>
</dbReference>
<dbReference type="GO" id="GO:0030892">
    <property type="term" value="C:mitotic cohesin complex"/>
    <property type="evidence" value="ECO:0007669"/>
    <property type="project" value="TreeGrafter"/>
</dbReference>
<dbReference type="Pfam" id="PF04825">
    <property type="entry name" value="Rad21_Rec8_N"/>
    <property type="match status" value="1"/>
</dbReference>
<dbReference type="GO" id="GO:0007064">
    <property type="term" value="P:mitotic sister chromatid cohesion"/>
    <property type="evidence" value="ECO:0007669"/>
    <property type="project" value="TreeGrafter"/>
</dbReference>
<accession>A0A084AKA0</accession>
<evidence type="ECO:0000313" key="7">
    <source>
        <dbReference type="Proteomes" id="UP000028045"/>
    </source>
</evidence>
<keyword evidence="2" id="KW-0539">Nucleus</keyword>
<dbReference type="InterPro" id="IPR006909">
    <property type="entry name" value="Rad21/Rec8_C_eu"/>
</dbReference>
<sequence length="659" mass="72103">MFYSHEILSNSQYGVATIWLVATVSKTTQRRVTRKAIQEVDVPRACGKILDPGAPLALRLQGSLLYGVSRVFAHQCNYVLNDAEKTQSDMITFFQVLKQSDPDPQAGKTKRSRITLEDDPSFDPFAVLPTLDLIKSRHELVFLQSQLSSNKTSQMTPLGGLSQSTLSSGRAASLLRFDLPPSSHSAGSRQILSDLDHRGSPLSKQMLARDSMADFKPFEEDDFNPLSHLLEFDGHGNLIETEEPQLPELPSQDLNAQLLAEAGKILGGNEQAVFIGDEDAFLHRLQENALPDAEPFALPTATPAAETADNQDPESMAGVRTATAKNAPRVRPRKIPILRDESLLVPRQELRSWDTGYLANMQATRKGPARCTLAQARKNATSYIYRNGIAMVGAVQEVFHVSHPLASQFAGYGLIATLQGRQVDVSEGEARRARRRSSSEAFEEEEDERRVKQRVEEAPEIGRARPEEPSQHPLLGDDSLPELGMDPAAAMDERHSSMMPWNRPPSVAPGSSVPGSARKGIVDPSPLHGRERGIQPLQRHSDAAFPSSDFGPLCSQGSMDLGELDLAPERDTQASHGRLDTASQEFFAYARDHAGSIGGMQANIHSRSVAAEAFMHVLSLATKKAIAVTQEGIEEMVPFGAIRIGFTKPEDELMEGAEE</sequence>
<evidence type="ECO:0000256" key="1">
    <source>
        <dbReference type="ARBA" id="ARBA00004123"/>
    </source>
</evidence>
<evidence type="ECO:0000259" key="5">
    <source>
        <dbReference type="Pfam" id="PF04825"/>
    </source>
</evidence>
<dbReference type="AlphaFoldDB" id="A0A084AKA0"/>
<evidence type="ECO:0000259" key="4">
    <source>
        <dbReference type="Pfam" id="PF04824"/>
    </source>
</evidence>
<evidence type="ECO:0000256" key="2">
    <source>
        <dbReference type="ARBA" id="ARBA00023242"/>
    </source>
</evidence>
<reference evidence="6 7" key="1">
    <citation type="journal article" date="2014" name="BMC Genomics">
        <title>Comparative genome sequencing reveals chemotype-specific gene clusters in the toxigenic black mold Stachybotrys.</title>
        <authorList>
            <person name="Semeiks J."/>
            <person name="Borek D."/>
            <person name="Otwinowski Z."/>
            <person name="Grishin N.V."/>
        </authorList>
    </citation>
    <scope>NUCLEOTIDE SEQUENCE [LARGE SCALE GENOMIC DNA]</scope>
    <source>
        <strain evidence="7">CBS 109288 / IBT 7711</strain>
    </source>
</reference>
<dbReference type="Pfam" id="PF04824">
    <property type="entry name" value="Rad21_Rec8"/>
    <property type="match status" value="1"/>
</dbReference>
<proteinExistence type="predicted"/>
<evidence type="ECO:0000313" key="6">
    <source>
        <dbReference type="EMBL" id="KEY65729.1"/>
    </source>
</evidence>
<dbReference type="GO" id="GO:0003682">
    <property type="term" value="F:chromatin binding"/>
    <property type="evidence" value="ECO:0007669"/>
    <property type="project" value="TreeGrafter"/>
</dbReference>
<organism evidence="6 7">
    <name type="scientific">Stachybotrys chartarum (strain CBS 109288 / IBT 7711)</name>
    <name type="common">Toxic black mold</name>
    <name type="synonym">Stilbospora chartarum</name>
    <dbReference type="NCBI Taxonomy" id="1280523"/>
    <lineage>
        <taxon>Eukaryota</taxon>
        <taxon>Fungi</taxon>
        <taxon>Dikarya</taxon>
        <taxon>Ascomycota</taxon>
        <taxon>Pezizomycotina</taxon>
        <taxon>Sordariomycetes</taxon>
        <taxon>Hypocreomycetidae</taxon>
        <taxon>Hypocreales</taxon>
        <taxon>Stachybotryaceae</taxon>
        <taxon>Stachybotrys</taxon>
    </lineage>
</organism>
<feature type="domain" description="Rad21/Rec8-like protein N-terminal" evidence="5">
    <location>
        <begin position="1"/>
        <end position="109"/>
    </location>
</feature>
<dbReference type="InterPro" id="IPR006910">
    <property type="entry name" value="Rad21_Rec8_N"/>
</dbReference>
<feature type="compositionally biased region" description="Basic and acidic residues" evidence="3">
    <location>
        <begin position="448"/>
        <end position="470"/>
    </location>
</feature>
<dbReference type="InterPro" id="IPR039781">
    <property type="entry name" value="Rad21/Rec8-like"/>
</dbReference>
<dbReference type="PANTHER" id="PTHR12585">
    <property type="entry name" value="SCC1 / RAD21 FAMILY MEMBER"/>
    <property type="match status" value="1"/>
</dbReference>
<gene>
    <name evidence="6" type="ORF">S7711_05559</name>
</gene>
<feature type="region of interest" description="Disordered" evidence="3">
    <location>
        <begin position="503"/>
        <end position="532"/>
    </location>
</feature>
<evidence type="ECO:0000256" key="3">
    <source>
        <dbReference type="SAM" id="MobiDB-lite"/>
    </source>
</evidence>
<protein>
    <recommendedName>
        <fullName evidence="8">Rad21/Rec8-like protein N-terminal domain-containing protein</fullName>
    </recommendedName>
</protein>
<name>A0A084AKA0_STACB</name>
<dbReference type="HOGENOM" id="CLU_025342_0_0_1"/>
<feature type="compositionally biased region" description="Low complexity" evidence="3">
    <location>
        <begin position="508"/>
        <end position="517"/>
    </location>
</feature>
<dbReference type="OrthoDB" id="5427633at2759"/>
<feature type="domain" description="Rad21/Rec8-like protein C-terminal eukaryotic" evidence="4">
    <location>
        <begin position="606"/>
        <end position="631"/>
    </location>
</feature>